<feature type="region of interest" description="Disordered" evidence="1">
    <location>
        <begin position="1172"/>
        <end position="1235"/>
    </location>
</feature>
<dbReference type="eggNOG" id="ENOG502QYJ9">
    <property type="taxonomic scope" value="Eukaryota"/>
</dbReference>
<feature type="compositionally biased region" description="Basic and acidic residues" evidence="1">
    <location>
        <begin position="1274"/>
        <end position="1313"/>
    </location>
</feature>
<dbReference type="RefSeq" id="XP_003886171.1">
    <property type="nucleotide sequence ID" value="XM_003886122.1"/>
</dbReference>
<reference evidence="3" key="1">
    <citation type="journal article" date="2012" name="PLoS Pathog.">
        <title>Comparative genomics of the apicomplexan parasites Toxoplasma gondii and Neospora caninum: Coccidia differing in host range and transmission strategy.</title>
        <authorList>
            <person name="Reid A.J."/>
            <person name="Vermont S.J."/>
            <person name="Cotton J.A."/>
            <person name="Harris D."/>
            <person name="Hill-Cawthorne G.A."/>
            <person name="Konen-Waisman S."/>
            <person name="Latham S.M."/>
            <person name="Mourier T."/>
            <person name="Norton R."/>
            <person name="Quail M.A."/>
            <person name="Sanders M."/>
            <person name="Shanmugam D."/>
            <person name="Sohal A."/>
            <person name="Wasmuth J.D."/>
            <person name="Brunk B."/>
            <person name="Grigg M.E."/>
            <person name="Howard J.C."/>
            <person name="Parkinson J."/>
            <person name="Roos D.S."/>
            <person name="Trees A.J."/>
            <person name="Berriman M."/>
            <person name="Pain A."/>
            <person name="Wastling J.M."/>
        </authorList>
    </citation>
    <scope>NUCLEOTIDE SEQUENCE [LARGE SCALE GENOMIC DNA]</scope>
    <source>
        <strain evidence="3">Liverpool</strain>
    </source>
</reference>
<evidence type="ECO:0000256" key="1">
    <source>
        <dbReference type="SAM" id="MobiDB-lite"/>
    </source>
</evidence>
<feature type="compositionally biased region" description="Polar residues" evidence="1">
    <location>
        <begin position="295"/>
        <end position="305"/>
    </location>
</feature>
<feature type="compositionally biased region" description="Polar residues" evidence="1">
    <location>
        <begin position="196"/>
        <end position="206"/>
    </location>
</feature>
<organism evidence="2 3">
    <name type="scientific">Neospora caninum (strain Liverpool)</name>
    <dbReference type="NCBI Taxonomy" id="572307"/>
    <lineage>
        <taxon>Eukaryota</taxon>
        <taxon>Sar</taxon>
        <taxon>Alveolata</taxon>
        <taxon>Apicomplexa</taxon>
        <taxon>Conoidasida</taxon>
        <taxon>Coccidia</taxon>
        <taxon>Eucoccidiorida</taxon>
        <taxon>Eimeriorina</taxon>
        <taxon>Sarcocystidae</taxon>
        <taxon>Neospora</taxon>
    </lineage>
</organism>
<feature type="region of interest" description="Disordered" evidence="1">
    <location>
        <begin position="970"/>
        <end position="1008"/>
    </location>
</feature>
<dbReference type="OrthoDB" id="331255at2759"/>
<evidence type="ECO:0000313" key="3">
    <source>
        <dbReference type="Proteomes" id="UP000007494"/>
    </source>
</evidence>
<feature type="region of interest" description="Disordered" evidence="1">
    <location>
        <begin position="682"/>
        <end position="762"/>
    </location>
</feature>
<keyword evidence="3" id="KW-1185">Reference proteome</keyword>
<dbReference type="PROSITE" id="PS51354">
    <property type="entry name" value="GLUTAREDOXIN_2"/>
    <property type="match status" value="1"/>
</dbReference>
<feature type="compositionally biased region" description="Basic and acidic residues" evidence="1">
    <location>
        <begin position="1750"/>
        <end position="1764"/>
    </location>
</feature>
<dbReference type="OMA" id="NAPHTHH"/>
<evidence type="ECO:0000313" key="2">
    <source>
        <dbReference type="EMBL" id="CBZ56145.1"/>
    </source>
</evidence>
<accession>F0VQZ8</accession>
<feature type="compositionally biased region" description="Low complexity" evidence="1">
    <location>
        <begin position="698"/>
        <end position="711"/>
    </location>
</feature>
<feature type="compositionally biased region" description="Low complexity" evidence="1">
    <location>
        <begin position="1766"/>
        <end position="1784"/>
    </location>
</feature>
<feature type="region of interest" description="Disordered" evidence="1">
    <location>
        <begin position="182"/>
        <end position="369"/>
    </location>
</feature>
<feature type="compositionally biased region" description="Low complexity" evidence="1">
    <location>
        <begin position="1066"/>
        <end position="1084"/>
    </location>
</feature>
<sequence>MAQLSGADARGGSEGCPALRPASHASLEFLPGADPTFSPSLHLSCDVQDFPPHPPSFSICAVHASSPRQTAESSEPTGADAFVSRALTWGVAVSTPGHAPRVRAPICESWLRDAAERSFKGERDSEDSPGQRGNPEARGSANGGLHGAGQATSVTLDAVAAPGGSLSGHEKRGAIWDGGAVAAASDGGAEPHSESASEQGRQTSTRRALVPGSGKSCVRQSSTRRFHSRRSKGEEETRSERPLAESSGPASEAGDSFIKTETAATTVAMATERGEGDLKRTRSETPRSGEAYQSRYVSGESSLTTRVGGASTVPGSGPSESRDVSGGSAWRSLSRWSKWNRKAAPSQADEDAAGNPEAEVQDHGDPEESFLARMRRQARPDSCWIAPKPIPEIPGLVTGPVYTVAAGAQVLTAVPKPTEAAATDPPGTSLSLFSTLEGVSAHDALNDGFPRTECLSSSHGMEQRTASAPDLRAFSSKPTVIARVGNTGWVRRITRRSFKGQRAEVQGRKMPSVPALLRSSNWIDSDEDDDDYELQEAEREEEARKRREQAGAIRRPPHYTFSTAYTTKQRGRKLRGPLETPKKLREVQGRQIYPLRSQAFGISTPSASAFFRKRPVSPNAMKSESWCARKFTAAFATEKEQSIRAISLIGAAATDTSSPDATSADEFEQVTCAEEEHGECKSSTYASCGGDGSSVTDKATPAAQKAQTPAAVPSQEKGPDGGPQTGEDAASPFLGQDSSCDGAECAGRGREPPSFSSSVKGDRVELSAQKKWITRPKVYTEEEEKQRAARRKRREERRACRGRVPAVSETFPVAKALLDSLLRRHDRLCLQQGRLALLDETTLRELMFWKVVRRRQAHGCAAAPDCEGFKMHFLEAVEAQLMRENDQDALPPEAAQARTQEFVGLLKMAAGVKAWRWEAYVEEEVERCLRAAEKKRRTELWGVNGSAAGNASVLTPEEKRECEDACRERLRQAQEEHSASLSSWFDPDETPQARSRAANERDGSSKVTGSFSSFLSDAHLGQTPEGHRNLLVDAGRALGHLFWGPLASPSHAFPLDPAGTSTVETSSGIPESPSVISSSSASHSTGYPLDDRGDPAFSHAGLGLSAESAFAAFPAARNRAGSSPVCRYSHSAAARAALKKAQKHERREVRKLMRMCDSIFGDGWLQADVAGQRSAENAPSSAARRGPPRQLQEGPTEAEQEAETQRESAKDPSGPGRATGGRASPVESAEDSDDSLAFRRLHEKWVYEDSEDGKDVNRGLKEVVQKLFREQRRMLRKQSERVRGQAARDADSGPPARDSRRLSSESRAAKSDGEDAGETPSGPTQHDKWMRKQELDRIDREERNRAGLLYKVVSPLQPLVLLQDSNFWFDLKRLAEEWKLSQRKTLYQLFKKTVQRWVQSAQKHAERTRRKENRIVAAAILGDADLPFPKPTLRLAPRFFFAGRPAAEIVVILSSLFVRRQAIFNCERLKNLMSCKSVIYYVIDANSVVADGQSPDMRLLRRWKRQRIVRNAPHTHHRGILVPQVLVDGHSIGSYGDVQQLEDDGVLTAVFARCRCPTCLQPRHVEDQRCRWCKLQFRELLSVRRQGEGQLKEMYRGHPTRAIPILSSCFDRATSWVLYPHFCSLCGAERRPDQPWCPQCHMTIRDVALAKSLGVGIYREDRCHKCGKPAGDVLDCLERLPPQADPKFSRPPMNSYFTSKASPLCRHCGELLTYFLPIEEKIAEERREFGKASMHRRRKKISEIPADAETVDKPKEDAVSKQEEQVSNAASGSVGSQSVAGIAS</sequence>
<feature type="region of interest" description="Disordered" evidence="1">
    <location>
        <begin position="519"/>
        <end position="561"/>
    </location>
</feature>
<feature type="region of interest" description="Disordered" evidence="1">
    <location>
        <begin position="1274"/>
        <end position="1331"/>
    </location>
</feature>
<feature type="compositionally biased region" description="Acidic residues" evidence="1">
    <location>
        <begin position="524"/>
        <end position="540"/>
    </location>
</feature>
<dbReference type="VEuPathDB" id="ToxoDB:NCLIV_065710"/>
<feature type="compositionally biased region" description="Basic and acidic residues" evidence="1">
    <location>
        <begin position="231"/>
        <end position="243"/>
    </location>
</feature>
<feature type="region of interest" description="Disordered" evidence="1">
    <location>
        <begin position="1729"/>
        <end position="1784"/>
    </location>
</feature>
<feature type="compositionally biased region" description="Basic and acidic residues" evidence="1">
    <location>
        <begin position="272"/>
        <end position="287"/>
    </location>
</feature>
<dbReference type="GeneID" id="13445368"/>
<feature type="region of interest" description="Disordered" evidence="1">
    <location>
        <begin position="1055"/>
        <end position="1094"/>
    </location>
</feature>
<dbReference type="Proteomes" id="UP000007494">
    <property type="component" value="Chromosome XII"/>
</dbReference>
<protein>
    <submittedName>
        <fullName evidence="2">Uncharacterized protein</fullName>
    </submittedName>
</protein>
<dbReference type="InParanoid" id="F0VQZ8"/>
<feature type="compositionally biased region" description="Low complexity" evidence="1">
    <location>
        <begin position="260"/>
        <end position="271"/>
    </location>
</feature>
<feature type="region of interest" description="Disordered" evidence="1">
    <location>
        <begin position="117"/>
        <end position="149"/>
    </location>
</feature>
<gene>
    <name evidence="2" type="ORF">NCLIV_065710</name>
</gene>
<dbReference type="EMBL" id="FR823393">
    <property type="protein sequence ID" value="CBZ56145.1"/>
    <property type="molecule type" value="Genomic_DNA"/>
</dbReference>
<proteinExistence type="predicted"/>
<name>F0VQZ8_NEOCL</name>